<organism evidence="1 2">
    <name type="scientific">Klebsiella phage vB_KleM_RaK2</name>
    <dbReference type="NCBI Taxonomy" id="1147094"/>
    <lineage>
        <taxon>Viruses</taxon>
        <taxon>Duplodnaviria</taxon>
        <taxon>Heunggongvirae</taxon>
        <taxon>Uroviricota</taxon>
        <taxon>Caudoviricetes</taxon>
        <taxon>Alcyoneusvirus</taxon>
        <taxon>Alcyoneusvirus RaK2</taxon>
    </lineage>
</organism>
<proteinExistence type="predicted"/>
<protein>
    <submittedName>
        <fullName evidence="1">Uncharacterized protein</fullName>
    </submittedName>
</protein>
<dbReference type="EMBL" id="JQ513383">
    <property type="protein sequence ID" value="AFA44277.1"/>
    <property type="molecule type" value="Genomic_DNA"/>
</dbReference>
<keyword evidence="2" id="KW-1185">Reference proteome</keyword>
<evidence type="ECO:0000313" key="1">
    <source>
        <dbReference type="EMBL" id="AFA44277.1"/>
    </source>
</evidence>
<evidence type="ECO:0000313" key="2">
    <source>
        <dbReference type="Proteomes" id="UP000007524"/>
    </source>
</evidence>
<accession>H6X3G1</accession>
<dbReference type="Proteomes" id="UP000007524">
    <property type="component" value="Segment"/>
</dbReference>
<reference evidence="1 2" key="1">
    <citation type="journal article" date="2012" name="J. Virol.">
        <title>Genome of Klebsiella sp.-Infecting Bacteriophage vB_KleM_RaK2.</title>
        <authorList>
            <person name="Simoliunas E."/>
            <person name="Kaliniene L."/>
            <person name="Truncaite L."/>
            <person name="Klausa V."/>
            <person name="Zajanckauskaite A."/>
            <person name="Meskys R."/>
        </authorList>
    </citation>
    <scope>NUCLEOTIDE SEQUENCE [LARGE SCALE GENOMIC DNA]</scope>
</reference>
<sequence length="154" mass="18251">MNLNTSEMFFNDVKSKFLKNDGSGFDEKIKEVVLRWKNSPVLNNICPRWSCQSHDYDDFNTYYYIIFCTQNDGAEFLYNKVLKKLIELSAKYGVMDNCWEYKVIQLMNTIDNNHTPFEPHVEIACRVFGDYNKICILEKVWLELLEGIEKEYGQ</sequence>
<dbReference type="RefSeq" id="YP_007007159.1">
    <property type="nucleotide sequence ID" value="NC_019526.1"/>
</dbReference>
<gene>
    <name evidence="1" type="ORF">RaK2_00004</name>
</gene>
<name>H6X3G1_9CAUD</name>
<dbReference type="KEGG" id="vg:14012592"/>
<dbReference type="GeneID" id="14012592"/>